<dbReference type="RefSeq" id="WP_162668370.1">
    <property type="nucleotide sequence ID" value="NZ_LR593886.1"/>
</dbReference>
<organism evidence="1 2">
    <name type="scientific">Gemmata massiliana</name>
    <dbReference type="NCBI Taxonomy" id="1210884"/>
    <lineage>
        <taxon>Bacteria</taxon>
        <taxon>Pseudomonadati</taxon>
        <taxon>Planctomycetota</taxon>
        <taxon>Planctomycetia</taxon>
        <taxon>Gemmatales</taxon>
        <taxon>Gemmataceae</taxon>
        <taxon>Gemmata</taxon>
    </lineage>
</organism>
<reference evidence="1 2" key="1">
    <citation type="submission" date="2019-05" db="EMBL/GenBank/DDBJ databases">
        <authorList>
            <consortium name="Science for Life Laboratories"/>
        </authorList>
    </citation>
    <scope>NUCLEOTIDE SEQUENCE [LARGE SCALE GENOMIC DNA]</scope>
    <source>
        <strain evidence="1">Soil9</strain>
    </source>
</reference>
<dbReference type="Proteomes" id="UP000464178">
    <property type="component" value="Chromosome"/>
</dbReference>
<evidence type="ECO:0000313" key="1">
    <source>
        <dbReference type="EMBL" id="VTR93682.1"/>
    </source>
</evidence>
<name>A0A6P2D2L8_9BACT</name>
<dbReference type="KEGG" id="gms:SOIL9_40320"/>
<accession>A0A6P2D2L8</accession>
<sequence length="90" mass="9648">MKSVYIAGRSGASGLVLHELVQRREDIRLLSLPDGRTLDGDREVELLNVADVAVLCLPRAAADAALGRITNPNVRVIDNSTPRSAADGWV</sequence>
<dbReference type="InterPro" id="IPR036291">
    <property type="entry name" value="NAD(P)-bd_dom_sf"/>
</dbReference>
<dbReference type="SUPFAM" id="SSF51735">
    <property type="entry name" value="NAD(P)-binding Rossmann-fold domains"/>
    <property type="match status" value="1"/>
</dbReference>
<protein>
    <submittedName>
        <fullName evidence="1">N-acetyl-gamma-glutamyl-phosphate reductase: N-acetyl-gamma-glutamyl-phosphate reductase</fullName>
    </submittedName>
</protein>
<proteinExistence type="predicted"/>
<evidence type="ECO:0000313" key="2">
    <source>
        <dbReference type="Proteomes" id="UP000464178"/>
    </source>
</evidence>
<dbReference type="EMBL" id="LR593886">
    <property type="protein sequence ID" value="VTR93682.1"/>
    <property type="molecule type" value="Genomic_DNA"/>
</dbReference>
<keyword evidence="2" id="KW-1185">Reference proteome</keyword>
<dbReference type="AlphaFoldDB" id="A0A6P2D2L8"/>
<gene>
    <name evidence="1" type="ORF">SOIL9_40320</name>
</gene>